<gene>
    <name evidence="1" type="ORF">ACD_80C00072G0001</name>
</gene>
<accession>K1XYE2</accession>
<dbReference type="AlphaFoldDB" id="K1XYE2"/>
<name>K1XYE2_9BACT</name>
<proteinExistence type="predicted"/>
<protein>
    <recommendedName>
        <fullName evidence="2">HD domain-containing protein</fullName>
    </recommendedName>
</protein>
<evidence type="ECO:0000313" key="1">
    <source>
        <dbReference type="EMBL" id="EKD25388.1"/>
    </source>
</evidence>
<sequence>HAIIGAEVLKKMGMDPAIINAAEAHHYDVPITHPIAWIVTAADAISASRPGARFNTKDLFIEKMWELEKLIYEIHGIDKVHIMQAGREIMVYVNPKEISDSELEKLLKTIGEKIEEKLDYPGIIRVTGIRETKIIEFLR</sequence>
<dbReference type="Gene3D" id="1.10.3210.10">
    <property type="entry name" value="Hypothetical protein af1432"/>
    <property type="match status" value="1"/>
</dbReference>
<feature type="non-terminal residue" evidence="1">
    <location>
        <position position="1"/>
    </location>
</feature>
<dbReference type="EMBL" id="AMFJ01036079">
    <property type="protein sequence ID" value="EKD25388.1"/>
    <property type="molecule type" value="Genomic_DNA"/>
</dbReference>
<dbReference type="SUPFAM" id="SSF109604">
    <property type="entry name" value="HD-domain/PDEase-like"/>
    <property type="match status" value="1"/>
</dbReference>
<organism evidence="1">
    <name type="scientific">uncultured bacterium</name>
    <name type="common">gcode 4</name>
    <dbReference type="NCBI Taxonomy" id="1234023"/>
    <lineage>
        <taxon>Bacteria</taxon>
        <taxon>environmental samples</taxon>
    </lineage>
</organism>
<comment type="caution">
    <text evidence="1">The sequence shown here is derived from an EMBL/GenBank/DDBJ whole genome shotgun (WGS) entry which is preliminary data.</text>
</comment>
<evidence type="ECO:0008006" key="2">
    <source>
        <dbReference type="Google" id="ProtNLM"/>
    </source>
</evidence>
<reference evidence="1" key="1">
    <citation type="journal article" date="2012" name="Science">
        <title>Fermentation, hydrogen, and sulfur metabolism in multiple uncultivated bacterial phyla.</title>
        <authorList>
            <person name="Wrighton K.C."/>
            <person name="Thomas B.C."/>
            <person name="Sharon I."/>
            <person name="Miller C.S."/>
            <person name="Castelle C.J."/>
            <person name="VerBerkmoes N.C."/>
            <person name="Wilkins M.J."/>
            <person name="Hettich R.L."/>
            <person name="Lipton M.S."/>
            <person name="Williams K.H."/>
            <person name="Long P.E."/>
            <person name="Banfield J.F."/>
        </authorList>
    </citation>
    <scope>NUCLEOTIDE SEQUENCE [LARGE SCALE GENOMIC DNA]</scope>
</reference>